<feature type="coiled-coil region" evidence="1">
    <location>
        <begin position="256"/>
        <end position="283"/>
    </location>
</feature>
<name>A0ABN8RV47_9CNID</name>
<sequence length="415" mass="47383">MALIDKLLREFAKENFGDKEGHYFPVVHGRTQNIKLFTLVVKESRYVLERPFKRYTYKVVAGLENYVADGKREEYEALRNKKVQKHNEIASVGESEDGSGTGATSTLAVGAHVAKIANFAIEINEDLGSLELGGIDQEYILDPDLRDVLAKTELDINKTGVFEGQQLRLITSVIYSERFAVKGNRKYEVEADAGINIPGHVHSQIKGKYKNVNIPPNIATRANTRGPFLFQCCRVVLNKDKNRLELPKGEFVGRPVNRCKEDEEEEEKEKEEYKNTAVSLVDDMESYLIDSFTNEDSTKLEEITTSVLKPSKNREERKERVKKYLQWFEKALSTTPPEGNRVLTLDKPLNDADCEFLRTIFVPATKNHSTFSFPIFFDEEKLQGYAIVLKIISDLSEETWDEIEKVWAETDEPLE</sequence>
<accession>A0ABN8RV47</accession>
<evidence type="ECO:0000313" key="3">
    <source>
        <dbReference type="Proteomes" id="UP001159405"/>
    </source>
</evidence>
<organism evidence="2 3">
    <name type="scientific">Porites lobata</name>
    <dbReference type="NCBI Taxonomy" id="104759"/>
    <lineage>
        <taxon>Eukaryota</taxon>
        <taxon>Metazoa</taxon>
        <taxon>Cnidaria</taxon>
        <taxon>Anthozoa</taxon>
        <taxon>Hexacorallia</taxon>
        <taxon>Scleractinia</taxon>
        <taxon>Fungiina</taxon>
        <taxon>Poritidae</taxon>
        <taxon>Porites</taxon>
    </lineage>
</organism>
<proteinExistence type="predicted"/>
<gene>
    <name evidence="2" type="ORF">PLOB_00024656</name>
</gene>
<comment type="caution">
    <text evidence="2">The sequence shown here is derived from an EMBL/GenBank/DDBJ whole genome shotgun (WGS) entry which is preliminary data.</text>
</comment>
<dbReference type="Proteomes" id="UP001159405">
    <property type="component" value="Unassembled WGS sequence"/>
</dbReference>
<protein>
    <submittedName>
        <fullName evidence="2">Uncharacterized protein</fullName>
    </submittedName>
</protein>
<evidence type="ECO:0000313" key="2">
    <source>
        <dbReference type="EMBL" id="CAH3181442.1"/>
    </source>
</evidence>
<reference evidence="2 3" key="1">
    <citation type="submission" date="2022-05" db="EMBL/GenBank/DDBJ databases">
        <authorList>
            <consortium name="Genoscope - CEA"/>
            <person name="William W."/>
        </authorList>
    </citation>
    <scope>NUCLEOTIDE SEQUENCE [LARGE SCALE GENOMIC DNA]</scope>
</reference>
<keyword evidence="3" id="KW-1185">Reference proteome</keyword>
<evidence type="ECO:0000256" key="1">
    <source>
        <dbReference type="SAM" id="Coils"/>
    </source>
</evidence>
<dbReference type="EMBL" id="CALNXK010000296">
    <property type="protein sequence ID" value="CAH3181442.1"/>
    <property type="molecule type" value="Genomic_DNA"/>
</dbReference>
<keyword evidence="1" id="KW-0175">Coiled coil</keyword>